<protein>
    <submittedName>
        <fullName evidence="1">Uncharacterized protein</fullName>
    </submittedName>
</protein>
<evidence type="ECO:0000313" key="1">
    <source>
        <dbReference type="EMBL" id="GGD36097.1"/>
    </source>
</evidence>
<keyword evidence="2" id="KW-1185">Reference proteome</keyword>
<evidence type="ECO:0000313" key="2">
    <source>
        <dbReference type="Proteomes" id="UP000625735"/>
    </source>
</evidence>
<accession>A0A917DFJ7</accession>
<dbReference type="EMBL" id="BMFG01000016">
    <property type="protein sequence ID" value="GGD36097.1"/>
    <property type="molecule type" value="Genomic_DNA"/>
</dbReference>
<name>A0A917DFJ7_9FLAO</name>
<comment type="caution">
    <text evidence="1">The sequence shown here is derived from an EMBL/GenBank/DDBJ whole genome shotgun (WGS) entry which is preliminary data.</text>
</comment>
<gene>
    <name evidence="1" type="ORF">GCM10011343_27440</name>
</gene>
<sequence>MKIKYLLFTFFIPISFFGQNIESLYDIVAKESCECIVNKNFDLKNRDYEKIKLEFGLCIINSYSNHKSKFDESIDLDFKNSKMMSKFGEDVALKMINHCPDKIIEFGNFEGDDEDEILDNITFEGVFLESKKSDFQMVTVKENNGRIHTLIVLTFFEDVNLITDNLIKKNDKVSVEYFEQEFYDPKLNDFRYYKVIQGIKKI</sequence>
<proteinExistence type="predicted"/>
<dbReference type="AlphaFoldDB" id="A0A917DFJ7"/>
<dbReference type="RefSeq" id="WP_188363179.1">
    <property type="nucleotide sequence ID" value="NZ_BMFG01000016.1"/>
</dbReference>
<dbReference type="Proteomes" id="UP000625735">
    <property type="component" value="Unassembled WGS sequence"/>
</dbReference>
<reference evidence="1" key="2">
    <citation type="submission" date="2020-09" db="EMBL/GenBank/DDBJ databases">
        <authorList>
            <person name="Sun Q."/>
            <person name="Zhou Y."/>
        </authorList>
    </citation>
    <scope>NUCLEOTIDE SEQUENCE</scope>
    <source>
        <strain evidence="1">CGMCC 1.12506</strain>
    </source>
</reference>
<organism evidence="1 2">
    <name type="scientific">Flavobacterium orientale</name>
    <dbReference type="NCBI Taxonomy" id="1756020"/>
    <lineage>
        <taxon>Bacteria</taxon>
        <taxon>Pseudomonadati</taxon>
        <taxon>Bacteroidota</taxon>
        <taxon>Flavobacteriia</taxon>
        <taxon>Flavobacteriales</taxon>
        <taxon>Flavobacteriaceae</taxon>
        <taxon>Flavobacterium</taxon>
    </lineage>
</organism>
<reference evidence="1" key="1">
    <citation type="journal article" date="2014" name="Int. J. Syst. Evol. Microbiol.">
        <title>Complete genome sequence of Corynebacterium casei LMG S-19264T (=DSM 44701T), isolated from a smear-ripened cheese.</title>
        <authorList>
            <consortium name="US DOE Joint Genome Institute (JGI-PGF)"/>
            <person name="Walter F."/>
            <person name="Albersmeier A."/>
            <person name="Kalinowski J."/>
            <person name="Ruckert C."/>
        </authorList>
    </citation>
    <scope>NUCLEOTIDE SEQUENCE</scope>
    <source>
        <strain evidence="1">CGMCC 1.12506</strain>
    </source>
</reference>